<gene>
    <name evidence="6" type="ORF">g.13913</name>
</gene>
<feature type="transmembrane region" description="Helical" evidence="5">
    <location>
        <begin position="181"/>
        <end position="202"/>
    </location>
</feature>
<feature type="transmembrane region" description="Helical" evidence="5">
    <location>
        <begin position="57"/>
        <end position="76"/>
    </location>
</feature>
<feature type="transmembrane region" description="Helical" evidence="5">
    <location>
        <begin position="395"/>
        <end position="422"/>
    </location>
</feature>
<feature type="non-terminal residue" evidence="6">
    <location>
        <position position="1"/>
    </location>
</feature>
<dbReference type="PANTHER" id="PTHR23507">
    <property type="entry name" value="ZGC:174356"/>
    <property type="match status" value="1"/>
</dbReference>
<dbReference type="Pfam" id="PF07690">
    <property type="entry name" value="MFS_1"/>
    <property type="match status" value="1"/>
</dbReference>
<evidence type="ECO:0000256" key="1">
    <source>
        <dbReference type="ARBA" id="ARBA00004141"/>
    </source>
</evidence>
<feature type="transmembrane region" description="Helical" evidence="5">
    <location>
        <begin position="115"/>
        <end position="142"/>
    </location>
</feature>
<evidence type="ECO:0000313" key="6">
    <source>
        <dbReference type="EMBL" id="JAS30238.1"/>
    </source>
</evidence>
<keyword evidence="3 5" id="KW-1133">Transmembrane helix</keyword>
<accession>A0A1B6DX30</accession>
<proteinExistence type="predicted"/>
<keyword evidence="2 5" id="KW-0812">Transmembrane</keyword>
<dbReference type="GO" id="GO:0022857">
    <property type="term" value="F:transmembrane transporter activity"/>
    <property type="evidence" value="ECO:0007669"/>
    <property type="project" value="InterPro"/>
</dbReference>
<dbReference type="AlphaFoldDB" id="A0A1B6DX30"/>
<organism evidence="6">
    <name type="scientific">Clastoptera arizonana</name>
    <name type="common">Arizona spittle bug</name>
    <dbReference type="NCBI Taxonomy" id="38151"/>
    <lineage>
        <taxon>Eukaryota</taxon>
        <taxon>Metazoa</taxon>
        <taxon>Ecdysozoa</taxon>
        <taxon>Arthropoda</taxon>
        <taxon>Hexapoda</taxon>
        <taxon>Insecta</taxon>
        <taxon>Pterygota</taxon>
        <taxon>Neoptera</taxon>
        <taxon>Paraneoptera</taxon>
        <taxon>Hemiptera</taxon>
        <taxon>Auchenorrhyncha</taxon>
        <taxon>Cercopoidea</taxon>
        <taxon>Clastopteridae</taxon>
        <taxon>Clastoptera</taxon>
    </lineage>
</organism>
<dbReference type="Gene3D" id="1.20.1250.20">
    <property type="entry name" value="MFS general substrate transporter like domains"/>
    <property type="match status" value="1"/>
</dbReference>
<feature type="transmembrane region" description="Helical" evidence="5">
    <location>
        <begin position="154"/>
        <end position="175"/>
    </location>
</feature>
<dbReference type="GO" id="GO:0016020">
    <property type="term" value="C:membrane"/>
    <property type="evidence" value="ECO:0007669"/>
    <property type="project" value="UniProtKB-SubCell"/>
</dbReference>
<sequence>VEPGLALFYLTHAINNYASTNLLLQKVCFSGSTAPNYDTPCPDETEAEKVLADIGSWTPFIEYSLPVVCIVFLGRWSDTHGKRRKPLVMMPVCGELVASLCLALSAYLFTTPVWLTALVFTVVRGVSGSMVMMALGAGIYVSDVTTPEDRSWRLGAVIGLTLMATPLGIAVAGILCQVFGFLYLFLMCAVLNVLAIIFNIVFMTNTTEEKTELKTFQGMFDLSAFTQSLGICLKERSGHHRAVLWLSGLVSPLFLSTLYGEGGVLYLFVRKQFGMGVIEFGLYAAYTLLTISFGTVISVIVCSKVFKLRDEVIGYLGSMTQVIASLAMCFVATKWQLYLFPLLDLMYGATFTASRSITTKIVGGNELGQVCSFFGILDTLVPLFIVPLYSKCYSLTVYIFPGTFFIINVFIVAIICCLFVAMDILSRRAVNKDVQ</sequence>
<dbReference type="PANTHER" id="PTHR23507:SF1">
    <property type="entry name" value="FI18259P1-RELATED"/>
    <property type="match status" value="1"/>
</dbReference>
<protein>
    <recommendedName>
        <fullName evidence="7">Major facilitator superfamily (MFS) profile domain-containing protein</fullName>
    </recommendedName>
</protein>
<dbReference type="InterPro" id="IPR036259">
    <property type="entry name" value="MFS_trans_sf"/>
</dbReference>
<feature type="transmembrane region" description="Helical" evidence="5">
    <location>
        <begin position="88"/>
        <end position="109"/>
    </location>
</feature>
<dbReference type="EMBL" id="GEDC01007060">
    <property type="protein sequence ID" value="JAS30238.1"/>
    <property type="molecule type" value="Transcribed_RNA"/>
</dbReference>
<evidence type="ECO:0000256" key="3">
    <source>
        <dbReference type="ARBA" id="ARBA00022989"/>
    </source>
</evidence>
<comment type="subcellular location">
    <subcellularLocation>
        <location evidence="1">Membrane</location>
        <topology evidence="1">Multi-pass membrane protein</topology>
    </subcellularLocation>
</comment>
<evidence type="ECO:0008006" key="7">
    <source>
        <dbReference type="Google" id="ProtNLM"/>
    </source>
</evidence>
<name>A0A1B6DX30_9HEMI</name>
<evidence type="ECO:0000256" key="2">
    <source>
        <dbReference type="ARBA" id="ARBA00022692"/>
    </source>
</evidence>
<feature type="transmembrane region" description="Helical" evidence="5">
    <location>
        <begin position="370"/>
        <end position="389"/>
    </location>
</feature>
<evidence type="ECO:0000256" key="5">
    <source>
        <dbReference type="SAM" id="Phobius"/>
    </source>
</evidence>
<feature type="transmembrane region" description="Helical" evidence="5">
    <location>
        <begin position="313"/>
        <end position="333"/>
    </location>
</feature>
<feature type="transmembrane region" description="Helical" evidence="5">
    <location>
        <begin position="243"/>
        <end position="268"/>
    </location>
</feature>
<keyword evidence="4 5" id="KW-0472">Membrane</keyword>
<dbReference type="InterPro" id="IPR011701">
    <property type="entry name" value="MFS"/>
</dbReference>
<feature type="transmembrane region" description="Helical" evidence="5">
    <location>
        <begin position="339"/>
        <end position="358"/>
    </location>
</feature>
<reference evidence="6" key="1">
    <citation type="submission" date="2015-12" db="EMBL/GenBank/DDBJ databases">
        <title>De novo transcriptome assembly of four potential Pierce s Disease insect vectors from Arizona vineyards.</title>
        <authorList>
            <person name="Tassone E.E."/>
        </authorList>
    </citation>
    <scope>NUCLEOTIDE SEQUENCE</scope>
</reference>
<feature type="transmembrane region" description="Helical" evidence="5">
    <location>
        <begin position="280"/>
        <end position="301"/>
    </location>
</feature>
<dbReference type="SUPFAM" id="SSF103473">
    <property type="entry name" value="MFS general substrate transporter"/>
    <property type="match status" value="1"/>
</dbReference>
<evidence type="ECO:0000256" key="4">
    <source>
        <dbReference type="ARBA" id="ARBA00023136"/>
    </source>
</evidence>